<dbReference type="eggNOG" id="arCOG04786">
    <property type="taxonomic scope" value="Archaea"/>
</dbReference>
<dbReference type="InterPro" id="IPR012347">
    <property type="entry name" value="Ferritin-like"/>
</dbReference>
<dbReference type="PANTHER" id="PTHR30458">
    <property type="entry name" value="PHENYLACETIC ACID DEGRADATION PROTEIN PAA"/>
    <property type="match status" value="1"/>
</dbReference>
<dbReference type="EMBL" id="JH597761">
    <property type="protein sequence ID" value="EHP71140.1"/>
    <property type="molecule type" value="Genomic_DNA"/>
</dbReference>
<dbReference type="InterPro" id="IPR009078">
    <property type="entry name" value="Ferritin-like_SF"/>
</dbReference>
<dbReference type="InterPro" id="IPR052703">
    <property type="entry name" value="Aromatic_CoA_ox/epox"/>
</dbReference>
<evidence type="ECO:0000313" key="2">
    <source>
        <dbReference type="Proteomes" id="UP000003980"/>
    </source>
</evidence>
<dbReference type="HOGENOM" id="CLU_093768_0_0_2"/>
<evidence type="ECO:0008006" key="3">
    <source>
        <dbReference type="Google" id="ProtNLM"/>
    </source>
</evidence>
<organism evidence="1 2">
    <name type="scientific">Metallosphaera yellowstonensis MK1</name>
    <dbReference type="NCBI Taxonomy" id="671065"/>
    <lineage>
        <taxon>Archaea</taxon>
        <taxon>Thermoproteota</taxon>
        <taxon>Thermoprotei</taxon>
        <taxon>Sulfolobales</taxon>
        <taxon>Sulfolobaceae</taxon>
        <taxon>Metallosphaera</taxon>
    </lineage>
</organism>
<dbReference type="AlphaFoldDB" id="H2C144"/>
<dbReference type="CDD" id="cd00657">
    <property type="entry name" value="Ferritin_like"/>
    <property type="match status" value="1"/>
</dbReference>
<dbReference type="InterPro" id="IPR007814">
    <property type="entry name" value="PaaA_PaaC"/>
</dbReference>
<dbReference type="Proteomes" id="UP000003980">
    <property type="component" value="Unassembled WGS sequence"/>
</dbReference>
<sequence>MVEERKVEEEMERSVRDLRRRAQQFLGLKVEYEPPKRIIQWGEYTGIGKFEEPSEMPKEMRDLLLKMLTVQADTEFASIEQHSDTIFTAPTPSDRVKVARIMVDEMRHGWQITQLLDQFGPEGRKAKEWVLAVRLGNHRLQAFNTPFSSWEDVLVFTFLVDRVGIYQLRAFEGSSYGPLARAIPTMLMEEQLHVNFGFDGLKRMLKDSYQGVKNRERAQKALNKWFPMALDMFGKTGSKSSEMAVRYGIKRWKNEEARQMYLREVEELINELGLEMPDPNVGRKVL</sequence>
<name>H2C144_9CREN</name>
<dbReference type="GO" id="GO:0010124">
    <property type="term" value="P:phenylacetate catabolic process"/>
    <property type="evidence" value="ECO:0007669"/>
    <property type="project" value="InterPro"/>
</dbReference>
<dbReference type="STRING" id="671065.MetMK1DRAFT_00016440"/>
<dbReference type="SUPFAM" id="SSF47240">
    <property type="entry name" value="Ferritin-like"/>
    <property type="match status" value="1"/>
</dbReference>
<dbReference type="RefSeq" id="WP_009072297.1">
    <property type="nucleotide sequence ID" value="NZ_JH597761.1"/>
</dbReference>
<reference evidence="1 2" key="1">
    <citation type="submission" date="2012-01" db="EMBL/GenBank/DDBJ databases">
        <title>Improved High-Quality Draft sequence of Metallosphaera yellowstonensis MK1.</title>
        <authorList>
            <consortium name="US DOE Joint Genome Institute"/>
            <person name="Lucas S."/>
            <person name="Han J."/>
            <person name="Cheng J.-F."/>
            <person name="Goodwin L."/>
            <person name="Pitluck S."/>
            <person name="Peters L."/>
            <person name="Teshima H."/>
            <person name="Detter J.C."/>
            <person name="Han C."/>
            <person name="Tapia R."/>
            <person name="Land M."/>
            <person name="Hauser L."/>
            <person name="Kyrpides N."/>
            <person name="Kozubal M."/>
            <person name="Macur R.E."/>
            <person name="Jay Z."/>
            <person name="Inskeep W."/>
            <person name="Woyke T."/>
        </authorList>
    </citation>
    <scope>NUCLEOTIDE SEQUENCE [LARGE SCALE GENOMIC DNA]</scope>
    <source>
        <strain evidence="1 2">MK1</strain>
    </source>
</reference>
<gene>
    <name evidence="1" type="ORF">MetMK1DRAFT_00016440</name>
</gene>
<evidence type="ECO:0000313" key="1">
    <source>
        <dbReference type="EMBL" id="EHP71140.1"/>
    </source>
</evidence>
<dbReference type="PANTHER" id="PTHR30458:SF0">
    <property type="entry name" value="1,2-PHENYLACETYL-COA EPOXIDASE, SUBUNIT C"/>
    <property type="match status" value="1"/>
</dbReference>
<dbReference type="GO" id="GO:0005829">
    <property type="term" value="C:cytosol"/>
    <property type="evidence" value="ECO:0007669"/>
    <property type="project" value="TreeGrafter"/>
</dbReference>
<proteinExistence type="predicted"/>
<accession>H2C144</accession>
<dbReference type="Pfam" id="PF05138">
    <property type="entry name" value="PaaA_PaaC"/>
    <property type="match status" value="1"/>
</dbReference>
<protein>
    <recommendedName>
        <fullName evidence="3">Ring-1,2-phenylacetyl-CoA epoxidase subunit PaaA</fullName>
    </recommendedName>
</protein>
<dbReference type="Gene3D" id="1.20.1260.10">
    <property type="match status" value="1"/>
</dbReference>
<keyword evidence="2" id="KW-1185">Reference proteome</keyword>